<reference evidence="2 3" key="2">
    <citation type="journal article" date="2003" name="Nat. Biotechnol.">
        <title>Complete genome sequence and comparative analysis of the industrial microorganism Streptomyces avermitilis.</title>
        <authorList>
            <person name="Ikeda H."/>
            <person name="Ishikawa J."/>
            <person name="Hanamoto A."/>
            <person name="Shinose M."/>
            <person name="Kikuchi H."/>
            <person name="Shiba T."/>
            <person name="Sakaki Y."/>
            <person name="Hattori M."/>
            <person name="Omura S."/>
        </authorList>
    </citation>
    <scope>NUCLEOTIDE SEQUENCE [LARGE SCALE GENOMIC DNA]</scope>
    <source>
        <strain evidence="3">ATCC 31267 / DSM 46492 / JCM 5070 / NBRC 14893 / NCIMB 12804 / NRRL 8165 / MA-4680</strain>
    </source>
</reference>
<proteinExistence type="predicted"/>
<evidence type="ECO:0000256" key="1">
    <source>
        <dbReference type="SAM" id="SignalP"/>
    </source>
</evidence>
<dbReference type="KEGG" id="sma:SAVERM_990"/>
<reference evidence="2 3" key="1">
    <citation type="journal article" date="2001" name="Proc. Natl. Acad. Sci. U.S.A.">
        <title>Genome sequence of an industrial microorganism Streptomyces avermitilis: deducing the ability of producing secondary metabolites.</title>
        <authorList>
            <person name="Omura S."/>
            <person name="Ikeda H."/>
            <person name="Ishikawa J."/>
            <person name="Hanamoto A."/>
            <person name="Takahashi C."/>
            <person name="Shinose M."/>
            <person name="Takahashi Y."/>
            <person name="Horikawa H."/>
            <person name="Nakazawa H."/>
            <person name="Osonoe T."/>
            <person name="Kikuchi H."/>
            <person name="Shiba T."/>
            <person name="Sakaki Y."/>
            <person name="Hattori M."/>
        </authorList>
    </citation>
    <scope>NUCLEOTIDE SEQUENCE [LARGE SCALE GENOMIC DNA]</scope>
    <source>
        <strain evidence="3">ATCC 31267 / DSM 46492 / JCM 5070 / NBRC 14893 / NCIMB 12804 / NRRL 8165 / MA-4680</strain>
    </source>
</reference>
<organism evidence="2 3">
    <name type="scientific">Streptomyces avermitilis (strain ATCC 31267 / DSM 46492 / JCM 5070 / NBRC 14893 / NCIMB 12804 / NRRL 8165 / MA-4680)</name>
    <dbReference type="NCBI Taxonomy" id="227882"/>
    <lineage>
        <taxon>Bacteria</taxon>
        <taxon>Bacillati</taxon>
        <taxon>Actinomycetota</taxon>
        <taxon>Actinomycetes</taxon>
        <taxon>Kitasatosporales</taxon>
        <taxon>Streptomycetaceae</taxon>
        <taxon>Streptomyces</taxon>
    </lineage>
</organism>
<gene>
    <name evidence="2" type="ORF">SAVERM_990</name>
</gene>
<dbReference type="AlphaFoldDB" id="Q82PD3"/>
<feature type="chain" id="PRO_5004300136" evidence="1">
    <location>
        <begin position="28"/>
        <end position="151"/>
    </location>
</feature>
<feature type="signal peptide" evidence="1">
    <location>
        <begin position="1"/>
        <end position="27"/>
    </location>
</feature>
<evidence type="ECO:0000313" key="3">
    <source>
        <dbReference type="Proteomes" id="UP000000428"/>
    </source>
</evidence>
<keyword evidence="3" id="KW-1185">Reference proteome</keyword>
<reference evidence="2 3" key="3">
    <citation type="journal article" date="2014" name="J. Ind. Microbiol. Biotechnol.">
        <title>Genome mining of the Streptomyces avermitilis genome and development of genome-minimized hosts for heterologous expression of biosynthetic gene clusters.</title>
        <authorList>
            <person name="Ikeda H."/>
            <person name="Shin-ya K."/>
            <person name="Omura S."/>
        </authorList>
    </citation>
    <scope>NUCLEOTIDE SEQUENCE [LARGE SCALE GENOMIC DNA]</scope>
    <source>
        <strain evidence="3">ATCC 31267 / DSM 46492 / JCM 5070 / NBRC 14893 / NCIMB 12804 / NRRL 8165 / MA-4680</strain>
    </source>
</reference>
<dbReference type="OrthoDB" id="5149662at2"/>
<dbReference type="RefSeq" id="WP_010982428.1">
    <property type="nucleotide sequence ID" value="NC_003155.5"/>
</dbReference>
<protein>
    <submittedName>
        <fullName evidence="2">Secreted protein</fullName>
    </submittedName>
</protein>
<dbReference type="eggNOG" id="ENOG5033EDU">
    <property type="taxonomic scope" value="Bacteria"/>
</dbReference>
<sequence length="151" mass="16877">MRTHTVKTLVTLCAAVSLAAATGSSSAAPPTARAVKQQPERTVLVDCFWKPNVRPTDFILACGDGNSRLSSLKWSHWNLNSATAKGFNLVNDCKPYCAAGKFHSYAVVVRLDHPQPWKKRPQVQHYTQMSLVYTDNRPDGFERTVTYPLWN</sequence>
<dbReference type="GeneID" id="41538099"/>
<keyword evidence="1" id="KW-0732">Signal</keyword>
<name>Q82PD3_STRAW</name>
<accession>Q82PD3</accession>
<dbReference type="EMBL" id="BA000030">
    <property type="protein sequence ID" value="BAC68700.1"/>
    <property type="molecule type" value="Genomic_DNA"/>
</dbReference>
<dbReference type="Proteomes" id="UP000000428">
    <property type="component" value="Chromosome"/>
</dbReference>
<dbReference type="HOGENOM" id="CLU_144841_0_0_11"/>
<evidence type="ECO:0000313" key="2">
    <source>
        <dbReference type="EMBL" id="BAC68700.1"/>
    </source>
</evidence>